<dbReference type="STRING" id="27835.A0A0N4XKS3"/>
<dbReference type="SUPFAM" id="SSF52799">
    <property type="entry name" value="(Phosphotyrosine protein) phosphatases II"/>
    <property type="match status" value="1"/>
</dbReference>
<gene>
    <name evidence="2" type="ORF">NBR_LOCUS3126</name>
</gene>
<feature type="domain" description="Tyrosine-protein phosphatase" evidence="1">
    <location>
        <begin position="1"/>
        <end position="99"/>
    </location>
</feature>
<reference evidence="4" key="1">
    <citation type="submission" date="2017-02" db="UniProtKB">
        <authorList>
            <consortium name="WormBaseParasite"/>
        </authorList>
    </citation>
    <scope>IDENTIFICATION</scope>
</reference>
<dbReference type="EMBL" id="UYSL01004306">
    <property type="protein sequence ID" value="VDL66715.1"/>
    <property type="molecule type" value="Genomic_DNA"/>
</dbReference>
<organism evidence="4">
    <name type="scientific">Nippostrongylus brasiliensis</name>
    <name type="common">Rat hookworm</name>
    <dbReference type="NCBI Taxonomy" id="27835"/>
    <lineage>
        <taxon>Eukaryota</taxon>
        <taxon>Metazoa</taxon>
        <taxon>Ecdysozoa</taxon>
        <taxon>Nematoda</taxon>
        <taxon>Chromadorea</taxon>
        <taxon>Rhabditida</taxon>
        <taxon>Rhabditina</taxon>
        <taxon>Rhabditomorpha</taxon>
        <taxon>Strongyloidea</taxon>
        <taxon>Heligmosomidae</taxon>
        <taxon>Nippostrongylus</taxon>
    </lineage>
</organism>
<dbReference type="PANTHER" id="PTHR23219">
    <property type="entry name" value="TYROSINE-PROTEIN PHOSPHATASE C15H7.3-RELATED"/>
    <property type="match status" value="1"/>
</dbReference>
<keyword evidence="3" id="KW-1185">Reference proteome</keyword>
<evidence type="ECO:0000313" key="3">
    <source>
        <dbReference type="Proteomes" id="UP000271162"/>
    </source>
</evidence>
<evidence type="ECO:0000313" key="4">
    <source>
        <dbReference type="WBParaSite" id="NBR_0000312501-mRNA-1"/>
    </source>
</evidence>
<name>A0A0N4XKS3_NIPBR</name>
<evidence type="ECO:0000313" key="2">
    <source>
        <dbReference type="EMBL" id="VDL66715.1"/>
    </source>
</evidence>
<dbReference type="AlphaFoldDB" id="A0A0N4XKS3"/>
<dbReference type="WBParaSite" id="NBR_0000312501-mRNA-1">
    <property type="protein sequence ID" value="NBR_0000312501-mRNA-1"/>
    <property type="gene ID" value="NBR_0000312501"/>
</dbReference>
<accession>A0A0N4XKS3</accession>
<dbReference type="GO" id="GO:0004725">
    <property type="term" value="F:protein tyrosine phosphatase activity"/>
    <property type="evidence" value="ECO:0007669"/>
    <property type="project" value="InterPro"/>
</dbReference>
<dbReference type="CDD" id="cd00047">
    <property type="entry name" value="PTPc"/>
    <property type="match status" value="1"/>
</dbReference>
<dbReference type="PROSITE" id="PS50055">
    <property type="entry name" value="TYR_PHOSPHATASE_PTP"/>
    <property type="match status" value="1"/>
</dbReference>
<proteinExistence type="predicted"/>
<dbReference type="PANTHER" id="PTHR23219:SF13">
    <property type="entry name" value="TYROSINE-PROTEIN PHOSPHATASE DOMAIN-CONTAINING PROTEIN"/>
    <property type="match status" value="1"/>
</dbReference>
<dbReference type="Gene3D" id="3.90.190.10">
    <property type="entry name" value="Protein tyrosine phosphatase superfamily"/>
    <property type="match status" value="1"/>
</dbReference>
<dbReference type="InterPro" id="IPR029021">
    <property type="entry name" value="Prot-tyrosine_phosphatase-like"/>
</dbReference>
<dbReference type="Proteomes" id="UP000271162">
    <property type="component" value="Unassembled WGS sequence"/>
</dbReference>
<evidence type="ECO:0000259" key="1">
    <source>
        <dbReference type="PROSITE" id="PS50055"/>
    </source>
</evidence>
<dbReference type="SMART" id="SM00194">
    <property type="entry name" value="PTPc"/>
    <property type="match status" value="1"/>
</dbReference>
<dbReference type="InterPro" id="IPR000242">
    <property type="entry name" value="PTP_cat"/>
</dbReference>
<dbReference type="Pfam" id="PF00102">
    <property type="entry name" value="Y_phosphatase"/>
    <property type="match status" value="1"/>
</dbReference>
<protein>
    <submittedName>
        <fullName evidence="4">Tyrosine-protein phosphatase domain-containing protein</fullName>
    </submittedName>
</protein>
<sequence>MVFQEGCPHIVNLTKIMEDGKVKCTQYWPLEAGEYKTFGKMFVNTKKVENEGPFRIYTVEVLPEGFSNSNIVKLLHMKSWPDRGLPMSGRHVLRLIRQVTLVDMFKQLRNQRAACIQQDGQLDVQSIKKKWVNLWTTFETHYLKVTLNNQCQIYASQILHIQAKHKNDDILVNDFYTSHYCVSSH</sequence>
<reference evidence="2 3" key="2">
    <citation type="submission" date="2018-11" db="EMBL/GenBank/DDBJ databases">
        <authorList>
            <consortium name="Pathogen Informatics"/>
        </authorList>
    </citation>
    <scope>NUCLEOTIDE SEQUENCE [LARGE SCALE GENOMIC DNA]</scope>
</reference>